<dbReference type="Pfam" id="PF04628">
    <property type="entry name" value="Sedlin_N"/>
    <property type="match status" value="1"/>
</dbReference>
<keyword evidence="3" id="KW-0285">Flavoprotein</keyword>
<keyword evidence="8" id="KW-1185">Reference proteome</keyword>
<dbReference type="InterPro" id="IPR000014">
    <property type="entry name" value="PAS"/>
</dbReference>
<dbReference type="InterPro" id="IPR006722">
    <property type="entry name" value="Sedlin"/>
</dbReference>
<evidence type="ECO:0000259" key="6">
    <source>
        <dbReference type="PROSITE" id="PS50112"/>
    </source>
</evidence>
<evidence type="ECO:0000256" key="2">
    <source>
        <dbReference type="ARBA" id="ARBA00022606"/>
    </source>
</evidence>
<dbReference type="OrthoDB" id="10252102at2759"/>
<dbReference type="RefSeq" id="XP_013896215.1">
    <property type="nucleotide sequence ID" value="XM_014040761.1"/>
</dbReference>
<dbReference type="GO" id="GO:0005737">
    <property type="term" value="C:cytoplasm"/>
    <property type="evidence" value="ECO:0007669"/>
    <property type="project" value="GOC"/>
</dbReference>
<keyword evidence="1" id="KW-0600">Photoreceptor protein</keyword>
<dbReference type="Gene3D" id="3.30.450.20">
    <property type="entry name" value="PAS domain"/>
    <property type="match status" value="1"/>
</dbReference>
<dbReference type="GO" id="GO:0000155">
    <property type="term" value="F:phosphorelay sensor kinase activity"/>
    <property type="evidence" value="ECO:0007669"/>
    <property type="project" value="InterPro"/>
</dbReference>
<gene>
    <name evidence="7" type="ORF">MNEG_10768</name>
</gene>
<dbReference type="Pfam" id="PF00512">
    <property type="entry name" value="HisKA"/>
    <property type="match status" value="1"/>
</dbReference>
<accession>A0A0D2MRM4</accession>
<dbReference type="Gene3D" id="1.10.287.130">
    <property type="match status" value="1"/>
</dbReference>
<dbReference type="InterPro" id="IPR036097">
    <property type="entry name" value="HisK_dim/P_sf"/>
</dbReference>
<dbReference type="Proteomes" id="UP000054498">
    <property type="component" value="Unassembled WGS sequence"/>
</dbReference>
<keyword evidence="1" id="KW-0675">Receptor</keyword>
<evidence type="ECO:0000256" key="4">
    <source>
        <dbReference type="ARBA" id="ARBA00022643"/>
    </source>
</evidence>
<organism evidence="7 8">
    <name type="scientific">Monoraphidium neglectum</name>
    <dbReference type="NCBI Taxonomy" id="145388"/>
    <lineage>
        <taxon>Eukaryota</taxon>
        <taxon>Viridiplantae</taxon>
        <taxon>Chlorophyta</taxon>
        <taxon>core chlorophytes</taxon>
        <taxon>Chlorophyceae</taxon>
        <taxon>CS clade</taxon>
        <taxon>Sphaeropleales</taxon>
        <taxon>Selenastraceae</taxon>
        <taxon>Monoraphidium</taxon>
    </lineage>
</organism>
<dbReference type="GO" id="GO:0006888">
    <property type="term" value="P:endoplasmic reticulum to Golgi vesicle-mediated transport"/>
    <property type="evidence" value="ECO:0007669"/>
    <property type="project" value="InterPro"/>
</dbReference>
<dbReference type="CDD" id="cd00130">
    <property type="entry name" value="PAS"/>
    <property type="match status" value="1"/>
</dbReference>
<evidence type="ECO:0000256" key="1">
    <source>
        <dbReference type="ARBA" id="ARBA00022543"/>
    </source>
</evidence>
<dbReference type="EMBL" id="KK102670">
    <property type="protein sequence ID" value="KIY97195.1"/>
    <property type="molecule type" value="Genomic_DNA"/>
</dbReference>
<keyword evidence="2" id="KW-0716">Sensory transduction</keyword>
<dbReference type="InterPro" id="IPR035965">
    <property type="entry name" value="PAS-like_dom_sf"/>
</dbReference>
<dbReference type="SUPFAM" id="SSF64356">
    <property type="entry name" value="SNARE-like"/>
    <property type="match status" value="1"/>
</dbReference>
<name>A0A0D2MRM4_9CHLO</name>
<dbReference type="AlphaFoldDB" id="A0A0D2MRM4"/>
<dbReference type="PANTHER" id="PTHR47429:SF2">
    <property type="entry name" value="PROTEIN TWIN LOV 1"/>
    <property type="match status" value="1"/>
</dbReference>
<protein>
    <submittedName>
        <fullName evidence="7">Trafficking protein particle complex subunit 2</fullName>
    </submittedName>
</protein>
<keyword evidence="4" id="KW-0288">FMN</keyword>
<feature type="domain" description="PAS" evidence="6">
    <location>
        <begin position="114"/>
        <end position="163"/>
    </location>
</feature>
<dbReference type="STRING" id="145388.A0A0D2MRM4"/>
<dbReference type="InterPro" id="IPR003661">
    <property type="entry name" value="HisK_dim/P_dom"/>
</dbReference>
<dbReference type="PANTHER" id="PTHR47429">
    <property type="entry name" value="PROTEIN TWIN LOV 1"/>
    <property type="match status" value="1"/>
</dbReference>
<proteinExistence type="predicted"/>
<dbReference type="SMART" id="SM00091">
    <property type="entry name" value="PAS"/>
    <property type="match status" value="1"/>
</dbReference>
<evidence type="ECO:0000256" key="3">
    <source>
        <dbReference type="ARBA" id="ARBA00022630"/>
    </source>
</evidence>
<dbReference type="Pfam" id="PF13426">
    <property type="entry name" value="PAS_9"/>
    <property type="match status" value="1"/>
</dbReference>
<dbReference type="GO" id="GO:0009881">
    <property type="term" value="F:photoreceptor activity"/>
    <property type="evidence" value="ECO:0007669"/>
    <property type="project" value="UniProtKB-KW"/>
</dbReference>
<dbReference type="InterPro" id="IPR011012">
    <property type="entry name" value="Longin-like_dom_sf"/>
</dbReference>
<evidence type="ECO:0000313" key="8">
    <source>
        <dbReference type="Proteomes" id="UP000054498"/>
    </source>
</evidence>
<dbReference type="GO" id="GO:0005634">
    <property type="term" value="C:nucleus"/>
    <property type="evidence" value="ECO:0007669"/>
    <property type="project" value="TreeGrafter"/>
</dbReference>
<dbReference type="CDD" id="cd14825">
    <property type="entry name" value="TRAPPC2_sedlin"/>
    <property type="match status" value="1"/>
</dbReference>
<sequence length="325" mass="35096">MASGVLTFVIVGQQDHPIYEVDLTGPKEQQAQYLHQFVLHAALDAVDEAMWGTKELHLKTVDRFNNLLVSAFVTPGGARLLLLHDGRGDDVVRAFFTDVYELYLRCLSAAQELSWDAMQHALSVINEGIAVADPSQPDAPMVYVNDAFLRLTGYTREECIGRNCRFLQASPRRRTYARARAAGDSAAPGPSPVPPRARQMPCFMRGAGTEGPALARLRSALAAREDCQVELLNYRKGGTPFWNLLSITHVWAQPGDEGDDGGAGAGGAAAASSGGGRRLRCLIGVQSDVSDLARKAQAAQAARNRFIANMSHELRTPLNGILATA</sequence>
<dbReference type="SUPFAM" id="SSF55785">
    <property type="entry name" value="PYP-like sensor domain (PAS domain)"/>
    <property type="match status" value="1"/>
</dbReference>
<reference evidence="7 8" key="1">
    <citation type="journal article" date="2013" name="BMC Genomics">
        <title>Reconstruction of the lipid metabolism for the microalga Monoraphidium neglectum from its genome sequence reveals characteristics suitable for biofuel production.</title>
        <authorList>
            <person name="Bogen C."/>
            <person name="Al-Dilaimi A."/>
            <person name="Albersmeier A."/>
            <person name="Wichmann J."/>
            <person name="Grundmann M."/>
            <person name="Rupp O."/>
            <person name="Lauersen K.J."/>
            <person name="Blifernez-Klassen O."/>
            <person name="Kalinowski J."/>
            <person name="Goesmann A."/>
            <person name="Mussgnug J.H."/>
            <person name="Kruse O."/>
        </authorList>
    </citation>
    <scope>NUCLEOTIDE SEQUENCE [LARGE SCALE GENOMIC DNA]</scope>
    <source>
        <strain evidence="7 8">SAG 48.87</strain>
    </source>
</reference>
<dbReference type="SUPFAM" id="SSF47384">
    <property type="entry name" value="Homodimeric domain of signal transducing histidine kinase"/>
    <property type="match status" value="1"/>
</dbReference>
<evidence type="ECO:0000313" key="7">
    <source>
        <dbReference type="EMBL" id="KIY97195.1"/>
    </source>
</evidence>
<dbReference type="GeneID" id="25727963"/>
<feature type="non-terminal residue" evidence="7">
    <location>
        <position position="325"/>
    </location>
</feature>
<dbReference type="NCBIfam" id="TIGR00229">
    <property type="entry name" value="sensory_box"/>
    <property type="match status" value="1"/>
</dbReference>
<dbReference type="CDD" id="cd00082">
    <property type="entry name" value="HisKA"/>
    <property type="match status" value="1"/>
</dbReference>
<evidence type="ECO:0000256" key="5">
    <source>
        <dbReference type="ARBA" id="ARBA00022991"/>
    </source>
</evidence>
<dbReference type="Gene3D" id="3.30.450.70">
    <property type="match status" value="1"/>
</dbReference>
<dbReference type="KEGG" id="mng:MNEG_10768"/>
<dbReference type="PROSITE" id="PS50112">
    <property type="entry name" value="PAS"/>
    <property type="match status" value="1"/>
</dbReference>
<keyword evidence="5" id="KW-0157">Chromophore</keyword>